<keyword evidence="6" id="KW-0812">Transmembrane</keyword>
<comment type="caution">
    <text evidence="5">Lacks conserved residue(s) required for the propagation of feature annotation.</text>
</comment>
<evidence type="ECO:0000256" key="3">
    <source>
        <dbReference type="ARBA" id="ARBA00022737"/>
    </source>
</evidence>
<evidence type="ECO:0000256" key="2">
    <source>
        <dbReference type="ARBA" id="ARBA00022729"/>
    </source>
</evidence>
<dbReference type="PANTHER" id="PTHR12916:SF4">
    <property type="entry name" value="UNINFLATABLE, ISOFORM C"/>
    <property type="match status" value="1"/>
</dbReference>
<feature type="disulfide bond" evidence="5">
    <location>
        <begin position="297"/>
        <end position="306"/>
    </location>
</feature>
<evidence type="ECO:0000313" key="8">
    <source>
        <dbReference type="EMBL" id="EPB77674.1"/>
    </source>
</evidence>
<keyword evidence="1 5" id="KW-0245">EGF-like domain</keyword>
<dbReference type="AlphaFoldDB" id="A0A0D6M0Q9"/>
<keyword evidence="6" id="KW-1133">Transmembrane helix</keyword>
<evidence type="ECO:0000256" key="1">
    <source>
        <dbReference type="ARBA" id="ARBA00022536"/>
    </source>
</evidence>
<keyword evidence="2" id="KW-0732">Signal</keyword>
<dbReference type="PROSITE" id="PS01186">
    <property type="entry name" value="EGF_2"/>
    <property type="match status" value="2"/>
</dbReference>
<keyword evidence="6" id="KW-0472">Membrane</keyword>
<feature type="domain" description="EGF-like" evidence="7">
    <location>
        <begin position="227"/>
        <end position="254"/>
    </location>
</feature>
<dbReference type="CDD" id="cd00054">
    <property type="entry name" value="EGF_CA"/>
    <property type="match status" value="1"/>
</dbReference>
<feature type="disulfide bond" evidence="5">
    <location>
        <begin position="38"/>
        <end position="47"/>
    </location>
</feature>
<dbReference type="PROSITE" id="PS00010">
    <property type="entry name" value="ASX_HYDROXYL"/>
    <property type="match status" value="1"/>
</dbReference>
<keyword evidence="3" id="KW-0677">Repeat</keyword>
<evidence type="ECO:0000313" key="9">
    <source>
        <dbReference type="Proteomes" id="UP000054495"/>
    </source>
</evidence>
<proteinExistence type="predicted"/>
<dbReference type="PROSITE" id="PS50026">
    <property type="entry name" value="EGF_3"/>
    <property type="match status" value="3"/>
</dbReference>
<protein>
    <submittedName>
        <fullName evidence="8">EGF-like domain protein</fullName>
    </submittedName>
</protein>
<dbReference type="SUPFAM" id="SSF57196">
    <property type="entry name" value="EGF/Laminin"/>
    <property type="match status" value="1"/>
</dbReference>
<gene>
    <name evidence="8" type="ORF">ANCCEY_03265</name>
</gene>
<keyword evidence="9" id="KW-1185">Reference proteome</keyword>
<organism evidence="8 9">
    <name type="scientific">Ancylostoma ceylanicum</name>
    <dbReference type="NCBI Taxonomy" id="53326"/>
    <lineage>
        <taxon>Eukaryota</taxon>
        <taxon>Metazoa</taxon>
        <taxon>Ecdysozoa</taxon>
        <taxon>Nematoda</taxon>
        <taxon>Chromadorea</taxon>
        <taxon>Rhabditida</taxon>
        <taxon>Rhabditina</taxon>
        <taxon>Rhabditomorpha</taxon>
        <taxon>Strongyloidea</taxon>
        <taxon>Ancylostomatidae</taxon>
        <taxon>Ancylostomatinae</taxon>
        <taxon>Ancylostoma</taxon>
    </lineage>
</organism>
<feature type="domain" description="EGF-like" evidence="7">
    <location>
        <begin position="267"/>
        <end position="307"/>
    </location>
</feature>
<dbReference type="InterPro" id="IPR000152">
    <property type="entry name" value="EGF-type_Asp/Asn_hydroxyl_site"/>
</dbReference>
<evidence type="ECO:0000256" key="4">
    <source>
        <dbReference type="ARBA" id="ARBA00023157"/>
    </source>
</evidence>
<reference evidence="8 9" key="1">
    <citation type="submission" date="2013-05" db="EMBL/GenBank/DDBJ databases">
        <title>Draft genome of the parasitic nematode Anyclostoma ceylanicum.</title>
        <authorList>
            <person name="Mitreva M."/>
        </authorList>
    </citation>
    <scope>NUCLEOTIDE SEQUENCE [LARGE SCALE GENOMIC DNA]</scope>
</reference>
<accession>A0A0D6M0Q9</accession>
<dbReference type="Gene3D" id="2.10.25.10">
    <property type="entry name" value="Laminin"/>
    <property type="match status" value="2"/>
</dbReference>
<dbReference type="PROSITE" id="PS00022">
    <property type="entry name" value="EGF_1"/>
    <property type="match status" value="2"/>
</dbReference>
<dbReference type="PANTHER" id="PTHR12916">
    <property type="entry name" value="CYTOCHROME C OXIDASE POLYPEPTIDE VIC-2"/>
    <property type="match status" value="1"/>
</dbReference>
<dbReference type="EMBL" id="KE124831">
    <property type="protein sequence ID" value="EPB77674.1"/>
    <property type="molecule type" value="Genomic_DNA"/>
</dbReference>
<sequence length="381" mass="41347">MLVTQVTTTCLSSPQCGIASPCIRGECRDLWNTFTCICPLGFGGTFCEINLDDCARTDCGNGYCVDRIGEARMAPSVAKKHVEMVEPAKTRKEQVLFASVHLALLEHSVRNAKILVKTDLALTVTAEPMQLNLNASVKKGIDNTILIGYGGKTCSDIIDKCNDTLCNGQGQCAPVWNATVCRCDKVTTARSSAPVWRTLVNVVNASNSLLTDTRVVVQQDMKEPDSRIDYCKENLCSNGGTCESLLGYIGRRCSIRDPCQPDASNKTTHSCVHGKCVNPAVKEDHLGHETPIHGCKCNRGYTGAQCSTLVPAHKVLSLSSIVGPVVAVLTVLIILGCTLLAFFLRGKRSIHGHYSPSHQERTGARLQTLLNLKINFLRVEI</sequence>
<evidence type="ECO:0000259" key="7">
    <source>
        <dbReference type="PROSITE" id="PS50026"/>
    </source>
</evidence>
<dbReference type="SMART" id="SM00181">
    <property type="entry name" value="EGF"/>
    <property type="match status" value="3"/>
</dbReference>
<name>A0A0D6M0Q9_9BILA</name>
<evidence type="ECO:0000256" key="6">
    <source>
        <dbReference type="SAM" id="Phobius"/>
    </source>
</evidence>
<dbReference type="SMART" id="SM00179">
    <property type="entry name" value="EGF_CA"/>
    <property type="match status" value="2"/>
</dbReference>
<feature type="transmembrane region" description="Helical" evidence="6">
    <location>
        <begin position="321"/>
        <end position="344"/>
    </location>
</feature>
<dbReference type="GO" id="GO:0005509">
    <property type="term" value="F:calcium ion binding"/>
    <property type="evidence" value="ECO:0007669"/>
    <property type="project" value="InterPro"/>
</dbReference>
<evidence type="ECO:0000256" key="5">
    <source>
        <dbReference type="PROSITE-ProRule" id="PRU00076"/>
    </source>
</evidence>
<dbReference type="InterPro" id="IPR001881">
    <property type="entry name" value="EGF-like_Ca-bd_dom"/>
</dbReference>
<feature type="domain" description="EGF-like" evidence="7">
    <location>
        <begin position="12"/>
        <end position="48"/>
    </location>
</feature>
<dbReference type="Pfam" id="PF00008">
    <property type="entry name" value="EGF"/>
    <property type="match status" value="1"/>
</dbReference>
<keyword evidence="4 5" id="KW-1015">Disulfide bond</keyword>
<dbReference type="Proteomes" id="UP000054495">
    <property type="component" value="Unassembled WGS sequence"/>
</dbReference>
<dbReference type="InterPro" id="IPR000742">
    <property type="entry name" value="EGF"/>
</dbReference>